<proteinExistence type="predicted"/>
<keyword evidence="2" id="KW-1185">Reference proteome</keyword>
<dbReference type="EMBL" id="CM056741">
    <property type="protein sequence ID" value="KAJ8683290.1"/>
    <property type="molecule type" value="Genomic_DNA"/>
</dbReference>
<evidence type="ECO:0000313" key="1">
    <source>
        <dbReference type="EMBL" id="KAJ8683290.1"/>
    </source>
</evidence>
<accession>A0ACC2PI71</accession>
<comment type="caution">
    <text evidence="1">The sequence shown here is derived from an EMBL/GenBank/DDBJ whole genome shotgun (WGS) entry which is preliminary data.</text>
</comment>
<name>A0ACC2PI71_9HYME</name>
<evidence type="ECO:0000313" key="2">
    <source>
        <dbReference type="Proteomes" id="UP001239111"/>
    </source>
</evidence>
<sequence>MSLDFDRLVFGWWDHCMFLGLLGISLLIGIYFGFFSKQDSVNEYLFGGKSINYFPVAISILVSCISGIALLGIPTEVYQRGSQVWAAAISMILVGLIMAYVAMPVFFNLQVSSSFEYLERRFSKNVRTFSSILYIFSLLLYMPVVIFIPALAFSQVTGHSIHLISPLLCAVCIFYTSMGGVKAVVWTDTIQFIFLILGTLSILVLGIQSVGGVSNGYEIANEGGRLIFFEAIFLLSTGWGSIQIICTVIGLLIYAKYHDCDPKDAKLIGRYDQILPFYVMDIAGSMNGLPGIFLAGLTSSALATMSACLNTLSGTIYDTLIDPWIPDKPGKEAKAANIMKSTTVMAGITTIGMILVIEQLGTVYEISMSLTSVDGPLLGLFLLGMLFPWVGKKGAMVGACSSLVVTIWLIIGQQWYKSQKIVRYPDLPMSIDGCLNLGLFNATRTTISKAFTSLANETLKNMTIGSDSRQVTKNGFATIYRLSMVYFTLIGTITAIIVGLITSFVVGEMDLSKVDPEHISPAIRRFFPREKFYSRVPPKEAELVTMSPKPDITAKVTDIPDLIH</sequence>
<gene>
    <name evidence="1" type="ORF">QAD02_019082</name>
</gene>
<dbReference type="Proteomes" id="UP001239111">
    <property type="component" value="Chromosome 1"/>
</dbReference>
<protein>
    <submittedName>
        <fullName evidence="1">Uncharacterized protein</fullName>
    </submittedName>
</protein>
<reference evidence="1" key="1">
    <citation type="submission" date="2023-04" db="EMBL/GenBank/DDBJ databases">
        <title>A chromosome-level genome assembly of the parasitoid wasp Eretmocerus hayati.</title>
        <authorList>
            <person name="Zhong Y."/>
            <person name="Liu S."/>
            <person name="Liu Y."/>
        </authorList>
    </citation>
    <scope>NUCLEOTIDE SEQUENCE</scope>
    <source>
        <strain evidence="1">ZJU_SS_LIU_2023</strain>
    </source>
</reference>
<organism evidence="1 2">
    <name type="scientific">Eretmocerus hayati</name>
    <dbReference type="NCBI Taxonomy" id="131215"/>
    <lineage>
        <taxon>Eukaryota</taxon>
        <taxon>Metazoa</taxon>
        <taxon>Ecdysozoa</taxon>
        <taxon>Arthropoda</taxon>
        <taxon>Hexapoda</taxon>
        <taxon>Insecta</taxon>
        <taxon>Pterygota</taxon>
        <taxon>Neoptera</taxon>
        <taxon>Endopterygota</taxon>
        <taxon>Hymenoptera</taxon>
        <taxon>Apocrita</taxon>
        <taxon>Proctotrupomorpha</taxon>
        <taxon>Chalcidoidea</taxon>
        <taxon>Aphelinidae</taxon>
        <taxon>Aphelininae</taxon>
        <taxon>Eretmocerus</taxon>
    </lineage>
</organism>